<dbReference type="Gene3D" id="2.60.40.10">
    <property type="entry name" value="Immunoglobulins"/>
    <property type="match status" value="1"/>
</dbReference>
<evidence type="ECO:0000256" key="4">
    <source>
        <dbReference type="ARBA" id="ARBA00022679"/>
    </source>
</evidence>
<dbReference type="SMART" id="SM00409">
    <property type="entry name" value="IG"/>
    <property type="match status" value="2"/>
</dbReference>
<dbReference type="InterPro" id="IPR036179">
    <property type="entry name" value="Ig-like_dom_sf"/>
</dbReference>
<dbReference type="InterPro" id="IPR013783">
    <property type="entry name" value="Ig-like_fold"/>
</dbReference>
<feature type="domain" description="Ig-like" evidence="23">
    <location>
        <begin position="33"/>
        <end position="132"/>
    </location>
</feature>
<feature type="binding site" evidence="19">
    <location>
        <position position="734"/>
    </location>
    <ligand>
        <name>Mg(2+)</name>
        <dbReference type="ChEBI" id="CHEBI:18420"/>
    </ligand>
</feature>
<dbReference type="PROSITE" id="PS50011">
    <property type="entry name" value="PROTEIN_KINASE_DOM"/>
    <property type="match status" value="1"/>
</dbReference>
<keyword evidence="19" id="KW-0460">Magnesium</keyword>
<keyword evidence="13" id="KW-0675">Receptor</keyword>
<dbReference type="InterPro" id="IPR000719">
    <property type="entry name" value="Prot_kinase_dom"/>
</dbReference>
<evidence type="ECO:0000256" key="11">
    <source>
        <dbReference type="ARBA" id="ARBA00023137"/>
    </source>
</evidence>
<keyword evidence="24" id="KW-1185">Reference proteome</keyword>
<keyword evidence="19" id="KW-0479">Metal-binding</keyword>
<feature type="active site" description="Proton acceptor" evidence="17">
    <location>
        <position position="716"/>
    </location>
</feature>
<name>A0A915CGP5_PARUN</name>
<dbReference type="CDD" id="cd00192">
    <property type="entry name" value="PTKc"/>
    <property type="match status" value="1"/>
</dbReference>
<dbReference type="PROSITE" id="PS50835">
    <property type="entry name" value="IG_LIKE"/>
    <property type="match status" value="1"/>
</dbReference>
<dbReference type="GO" id="GO:0005886">
    <property type="term" value="C:plasma membrane"/>
    <property type="evidence" value="ECO:0007669"/>
    <property type="project" value="UniProtKB-SubCell"/>
</dbReference>
<dbReference type="GO" id="GO:0004714">
    <property type="term" value="F:transmembrane receptor protein tyrosine kinase activity"/>
    <property type="evidence" value="ECO:0007669"/>
    <property type="project" value="UniProtKB-EC"/>
</dbReference>
<evidence type="ECO:0000256" key="7">
    <source>
        <dbReference type="ARBA" id="ARBA00022777"/>
    </source>
</evidence>
<dbReference type="GO" id="GO:0007169">
    <property type="term" value="P:cell surface receptor protein tyrosine kinase signaling pathway"/>
    <property type="evidence" value="ECO:0007669"/>
    <property type="project" value="TreeGrafter"/>
</dbReference>
<feature type="binding site" evidence="18">
    <location>
        <begin position="618"/>
        <end position="624"/>
    </location>
    <ligand>
        <name>ATP</name>
        <dbReference type="ChEBI" id="CHEBI:30616"/>
    </ligand>
</feature>
<evidence type="ECO:0000256" key="6">
    <source>
        <dbReference type="ARBA" id="ARBA00022741"/>
    </source>
</evidence>
<keyword evidence="6 18" id="KW-0547">Nucleotide-binding</keyword>
<dbReference type="InterPro" id="IPR007110">
    <property type="entry name" value="Ig-like_dom"/>
</dbReference>
<evidence type="ECO:0000256" key="17">
    <source>
        <dbReference type="PIRSR" id="PIRSR000615-1"/>
    </source>
</evidence>
<evidence type="ECO:0000256" key="10">
    <source>
        <dbReference type="ARBA" id="ARBA00023136"/>
    </source>
</evidence>
<dbReference type="InterPro" id="IPR011009">
    <property type="entry name" value="Kinase-like_dom_sf"/>
</dbReference>
<evidence type="ECO:0000256" key="14">
    <source>
        <dbReference type="ARBA" id="ARBA00023180"/>
    </source>
</evidence>
<reference evidence="25" key="1">
    <citation type="submission" date="2022-11" db="UniProtKB">
        <authorList>
            <consortium name="WormBaseParasite"/>
        </authorList>
    </citation>
    <scope>IDENTIFICATION</scope>
</reference>
<evidence type="ECO:0000256" key="13">
    <source>
        <dbReference type="ARBA" id="ARBA00023170"/>
    </source>
</evidence>
<dbReference type="SMART" id="SM00219">
    <property type="entry name" value="TyrKc"/>
    <property type="match status" value="1"/>
</dbReference>
<evidence type="ECO:0000259" key="22">
    <source>
        <dbReference type="PROSITE" id="PS50011"/>
    </source>
</evidence>
<evidence type="ECO:0000256" key="18">
    <source>
        <dbReference type="PIRSR" id="PIRSR000615-2"/>
    </source>
</evidence>
<dbReference type="AlphaFoldDB" id="A0A915CGP5"/>
<dbReference type="SUPFAM" id="SSF48726">
    <property type="entry name" value="Immunoglobulin"/>
    <property type="match status" value="2"/>
</dbReference>
<feature type="binding site" evidence="18">
    <location>
        <begin position="535"/>
        <end position="542"/>
    </location>
    <ligand>
        <name>ATP</name>
        <dbReference type="ChEBI" id="CHEBI:30616"/>
    </ligand>
</feature>
<dbReference type="EC" id="2.7.10.1" evidence="2"/>
<evidence type="ECO:0000256" key="19">
    <source>
        <dbReference type="PIRSR" id="PIRSR000615-3"/>
    </source>
</evidence>
<evidence type="ECO:0000256" key="21">
    <source>
        <dbReference type="SAM" id="Phobius"/>
    </source>
</evidence>
<dbReference type="PANTHER" id="PTHR24416:SF602">
    <property type="entry name" value="PROTEIN VER-1-RELATED"/>
    <property type="match status" value="1"/>
</dbReference>
<keyword evidence="11" id="KW-0829">Tyrosine-protein kinase</keyword>
<dbReference type="InterPro" id="IPR001245">
    <property type="entry name" value="Ser-Thr/Tyr_kinase_cat_dom"/>
</dbReference>
<keyword evidence="8 18" id="KW-0067">ATP-binding</keyword>
<keyword evidence="5 21" id="KW-0812">Transmembrane</keyword>
<comment type="subcellular location">
    <subcellularLocation>
        <location evidence="1">Cell membrane</location>
        <topology evidence="1">Single-pass membrane protein</topology>
    </subcellularLocation>
</comment>
<keyword evidence="15" id="KW-0393">Immunoglobulin domain</keyword>
<feature type="binding site" evidence="18 20">
    <location>
        <position position="567"/>
    </location>
    <ligand>
        <name>ATP</name>
        <dbReference type="ChEBI" id="CHEBI:30616"/>
    </ligand>
</feature>
<dbReference type="FunFam" id="1.10.510.10:FF:000554">
    <property type="entry name" value="Predicted protein"/>
    <property type="match status" value="1"/>
</dbReference>
<dbReference type="PROSITE" id="PS00107">
    <property type="entry name" value="PROTEIN_KINASE_ATP"/>
    <property type="match status" value="1"/>
</dbReference>
<feature type="transmembrane region" description="Helical" evidence="21">
    <location>
        <begin position="447"/>
        <end position="468"/>
    </location>
</feature>
<evidence type="ECO:0000256" key="2">
    <source>
        <dbReference type="ARBA" id="ARBA00011902"/>
    </source>
</evidence>
<evidence type="ECO:0000256" key="8">
    <source>
        <dbReference type="ARBA" id="ARBA00022840"/>
    </source>
</evidence>
<dbReference type="GO" id="GO:0043235">
    <property type="term" value="C:receptor complex"/>
    <property type="evidence" value="ECO:0007669"/>
    <property type="project" value="TreeGrafter"/>
</dbReference>
<dbReference type="GO" id="GO:0005524">
    <property type="term" value="F:ATP binding"/>
    <property type="evidence" value="ECO:0007669"/>
    <property type="project" value="UniProtKB-UniRule"/>
</dbReference>
<keyword evidence="10 21" id="KW-0472">Membrane</keyword>
<evidence type="ECO:0000313" key="24">
    <source>
        <dbReference type="Proteomes" id="UP000887569"/>
    </source>
</evidence>
<evidence type="ECO:0000256" key="1">
    <source>
        <dbReference type="ARBA" id="ARBA00004162"/>
    </source>
</evidence>
<keyword evidence="14" id="KW-0325">Glycoprotein</keyword>
<keyword evidence="9 21" id="KW-1133">Transmembrane helix</keyword>
<dbReference type="InterPro" id="IPR020635">
    <property type="entry name" value="Tyr_kinase_cat_dom"/>
</dbReference>
<dbReference type="InterPro" id="IPR050122">
    <property type="entry name" value="RTK"/>
</dbReference>
<dbReference type="InterPro" id="IPR003599">
    <property type="entry name" value="Ig_sub"/>
</dbReference>
<keyword evidence="4" id="KW-0808">Transferase</keyword>
<organism evidence="24 25">
    <name type="scientific">Parascaris univalens</name>
    <name type="common">Nematode worm</name>
    <dbReference type="NCBI Taxonomy" id="6257"/>
    <lineage>
        <taxon>Eukaryota</taxon>
        <taxon>Metazoa</taxon>
        <taxon>Ecdysozoa</taxon>
        <taxon>Nematoda</taxon>
        <taxon>Chromadorea</taxon>
        <taxon>Rhabditida</taxon>
        <taxon>Spirurina</taxon>
        <taxon>Ascaridomorpha</taxon>
        <taxon>Ascaridoidea</taxon>
        <taxon>Ascarididae</taxon>
        <taxon>Parascaris</taxon>
    </lineage>
</organism>
<dbReference type="PIRSF" id="PIRSF000615">
    <property type="entry name" value="TyrPK_CSF1-R"/>
    <property type="match status" value="1"/>
</dbReference>
<protein>
    <recommendedName>
        <fullName evidence="2">receptor protein-tyrosine kinase</fullName>
        <ecNumber evidence="2">2.7.10.1</ecNumber>
    </recommendedName>
</protein>
<sequence>LLETASLQWPVEVDLLRFTCKYNGSESTVIAVPERSEENFTIHADRWPYTGSPLRVSCSLKPATHNYEIIWRCPRCTHVPSAVSKRYERTNGGMMHVLVVDEPSQDDSGVYECVRVRRSDGMAVEGRQRNITISKTRGQMRVLNISKSLVEITEGESIEIFVEIDIYPASEYKHRWYKTYNMWGESVRREEVNEVFTSTARREKSDSWRSERLHIANAETDDAGIYQLEVRIGEDFGTTLNWTVVVHPLKREVDISMVSHNNLGNDVVLVGSTVVVSCKINDENVEGIKLQVYNVSEKRWIDASSAQLEIQKYTYDSFLRWNVTLLNDTTFRCIDERNAEEQKLLIRLSAITEMDIIRVERDGHIFLICRLPIGEEGEVYWFKDDEGIGPINATVENFVQNFPVDTSIFSSPTGKFECMADTDSDRVSQFYEISSVVVHKLSIEFKWTLGILGVLIAATFIICIALIIRQRHRNLKQAKRLEALFAHLMSVDNQCNGEVSAVHNTTPLHERIDQLPYEQKYEIGRDRITFEKFLGNGEFGSVYLCRVAKHAAADNADEVEYIRAAAKRPRNRYNVDHYEALVAELRVMIAVAMHPNVLCLIGAVVKHLTSNYLYVITEFCELGDLHSFVFKNKGNYLDETVEKKSQISKDGYLLPNSNRQCSEDFYRAEIDSHWDIVMDDQRTNTHSFSTCDLISFGYQVANGMEYLASKMCIHRDLAARNIFLTKDRIVRIADFGLARKDEPLYQMKSDCPVPIRWMSPEALIHKEFSEKSDVWSFGVLLWELFTFGEYPYSHVRDNDDLYDRLCKGQQLRKPNCTPMEIYSIMKDCWHFDAQDRPTFAENRVRLENELQRVSPLAKMRLVQKLKEEIVIMQRYSEFRNEATMVTNTTTM</sequence>
<feature type="domain" description="Protein kinase" evidence="22">
    <location>
        <begin position="528"/>
        <end position="857"/>
    </location>
</feature>
<evidence type="ECO:0000256" key="3">
    <source>
        <dbReference type="ARBA" id="ARBA00022475"/>
    </source>
</evidence>
<keyword evidence="12" id="KW-1015">Disulfide bond</keyword>
<dbReference type="Gene3D" id="1.10.510.10">
    <property type="entry name" value="Transferase(Phosphotransferase) domain 1"/>
    <property type="match status" value="1"/>
</dbReference>
<dbReference type="Pfam" id="PF07714">
    <property type="entry name" value="PK_Tyr_Ser-Thr"/>
    <property type="match status" value="1"/>
</dbReference>
<feature type="binding site" evidence="18">
    <location>
        <position position="720"/>
    </location>
    <ligand>
        <name>ATP</name>
        <dbReference type="ChEBI" id="CHEBI:30616"/>
    </ligand>
</feature>
<comment type="catalytic activity">
    <reaction evidence="16">
        <text>L-tyrosyl-[protein] + ATP = O-phospho-L-tyrosyl-[protein] + ADP + H(+)</text>
        <dbReference type="Rhea" id="RHEA:10596"/>
        <dbReference type="Rhea" id="RHEA-COMP:10136"/>
        <dbReference type="Rhea" id="RHEA-COMP:20101"/>
        <dbReference type="ChEBI" id="CHEBI:15378"/>
        <dbReference type="ChEBI" id="CHEBI:30616"/>
        <dbReference type="ChEBI" id="CHEBI:46858"/>
        <dbReference type="ChEBI" id="CHEBI:61978"/>
        <dbReference type="ChEBI" id="CHEBI:456216"/>
        <dbReference type="EC" id="2.7.10.1"/>
    </reaction>
</comment>
<evidence type="ECO:0000259" key="23">
    <source>
        <dbReference type="PROSITE" id="PS50835"/>
    </source>
</evidence>
<dbReference type="Gene3D" id="3.30.200.20">
    <property type="entry name" value="Phosphorylase Kinase, domain 1"/>
    <property type="match status" value="1"/>
</dbReference>
<dbReference type="PANTHER" id="PTHR24416">
    <property type="entry name" value="TYROSINE-PROTEIN KINASE RECEPTOR"/>
    <property type="match status" value="1"/>
</dbReference>
<dbReference type="SUPFAM" id="SSF56112">
    <property type="entry name" value="Protein kinase-like (PK-like)"/>
    <property type="match status" value="1"/>
</dbReference>
<dbReference type="FunFam" id="3.30.200.20:FF:000586">
    <property type="entry name" value="Receptor protein-tyrosine kinase"/>
    <property type="match status" value="1"/>
</dbReference>
<feature type="binding site" evidence="19">
    <location>
        <position position="721"/>
    </location>
    <ligand>
        <name>Mg(2+)</name>
        <dbReference type="ChEBI" id="CHEBI:18420"/>
    </ligand>
</feature>
<evidence type="ECO:0000256" key="5">
    <source>
        <dbReference type="ARBA" id="ARBA00022692"/>
    </source>
</evidence>
<dbReference type="InterPro" id="IPR008266">
    <property type="entry name" value="Tyr_kinase_AS"/>
</dbReference>
<keyword evidence="3" id="KW-1003">Cell membrane</keyword>
<evidence type="ECO:0000256" key="9">
    <source>
        <dbReference type="ARBA" id="ARBA00022989"/>
    </source>
</evidence>
<evidence type="ECO:0000313" key="25">
    <source>
        <dbReference type="WBParaSite" id="PgR147X_g010_t02"/>
    </source>
</evidence>
<dbReference type="Proteomes" id="UP000887569">
    <property type="component" value="Unplaced"/>
</dbReference>
<evidence type="ECO:0000256" key="12">
    <source>
        <dbReference type="ARBA" id="ARBA00023157"/>
    </source>
</evidence>
<proteinExistence type="predicted"/>
<dbReference type="GO" id="GO:0046872">
    <property type="term" value="F:metal ion binding"/>
    <property type="evidence" value="ECO:0007669"/>
    <property type="project" value="UniProtKB-KW"/>
</dbReference>
<keyword evidence="7" id="KW-0418">Kinase</keyword>
<evidence type="ECO:0000256" key="16">
    <source>
        <dbReference type="ARBA" id="ARBA00051243"/>
    </source>
</evidence>
<evidence type="ECO:0000256" key="20">
    <source>
        <dbReference type="PROSITE-ProRule" id="PRU10141"/>
    </source>
</evidence>
<evidence type="ECO:0000256" key="15">
    <source>
        <dbReference type="ARBA" id="ARBA00023319"/>
    </source>
</evidence>
<accession>A0A915CGP5</accession>
<dbReference type="InterPro" id="IPR017441">
    <property type="entry name" value="Protein_kinase_ATP_BS"/>
</dbReference>
<dbReference type="PROSITE" id="PS00109">
    <property type="entry name" value="PROTEIN_KINASE_TYR"/>
    <property type="match status" value="1"/>
</dbReference>
<dbReference type="GO" id="GO:0045138">
    <property type="term" value="P:nematode male tail tip morphogenesis"/>
    <property type="evidence" value="ECO:0007669"/>
    <property type="project" value="UniProtKB-ARBA"/>
</dbReference>
<dbReference type="WBParaSite" id="PgR147X_g010_t02">
    <property type="protein sequence ID" value="PgR147X_g010_t02"/>
    <property type="gene ID" value="PgR147X_g010"/>
</dbReference>